<proteinExistence type="predicted"/>
<sequence>MSETHSLQTSIVETNEEVAALRESKTQRCFSGNHQKIELCSRFCLTPTTSLKASLTSFSENRCSVGCPSKDARKLFCGPRAVRPKNAIVCRRRSAFALGPRYETEEEEAAQLEIF</sequence>
<name>A0A7S4IB06_9STRA</name>
<dbReference type="EMBL" id="HBKQ01013750">
    <property type="protein sequence ID" value="CAE2223892.1"/>
    <property type="molecule type" value="Transcribed_RNA"/>
</dbReference>
<reference evidence="1" key="1">
    <citation type="submission" date="2021-01" db="EMBL/GenBank/DDBJ databases">
        <authorList>
            <person name="Corre E."/>
            <person name="Pelletier E."/>
            <person name="Niang G."/>
            <person name="Scheremetjew M."/>
            <person name="Finn R."/>
            <person name="Kale V."/>
            <person name="Holt S."/>
            <person name="Cochrane G."/>
            <person name="Meng A."/>
            <person name="Brown T."/>
            <person name="Cohen L."/>
        </authorList>
    </citation>
    <scope>NUCLEOTIDE SEQUENCE</scope>
    <source>
        <strain evidence="1">Isolate 1302-5</strain>
    </source>
</reference>
<protein>
    <submittedName>
        <fullName evidence="1">Uncharacterized protein</fullName>
    </submittedName>
</protein>
<organism evidence="1">
    <name type="scientific">Odontella aurita</name>
    <dbReference type="NCBI Taxonomy" id="265563"/>
    <lineage>
        <taxon>Eukaryota</taxon>
        <taxon>Sar</taxon>
        <taxon>Stramenopiles</taxon>
        <taxon>Ochrophyta</taxon>
        <taxon>Bacillariophyta</taxon>
        <taxon>Mediophyceae</taxon>
        <taxon>Biddulphiophycidae</taxon>
        <taxon>Eupodiscales</taxon>
        <taxon>Odontellaceae</taxon>
        <taxon>Odontella</taxon>
    </lineage>
</organism>
<accession>A0A7S4IB06</accession>
<gene>
    <name evidence="1" type="ORF">OAUR00152_LOCUS9467</name>
</gene>
<evidence type="ECO:0000313" key="1">
    <source>
        <dbReference type="EMBL" id="CAE2223892.1"/>
    </source>
</evidence>
<dbReference type="AlphaFoldDB" id="A0A7S4IB06"/>